<comment type="caution">
    <text evidence="2">The sequence shown here is derived from an EMBL/GenBank/DDBJ whole genome shotgun (WGS) entry which is preliminary data.</text>
</comment>
<proteinExistence type="predicted"/>
<evidence type="ECO:0000313" key="2">
    <source>
        <dbReference type="EMBL" id="KAH3741136.1"/>
    </source>
</evidence>
<feature type="compositionally biased region" description="Basic and acidic residues" evidence="1">
    <location>
        <begin position="24"/>
        <end position="33"/>
    </location>
</feature>
<feature type="region of interest" description="Disordered" evidence="1">
    <location>
        <begin position="1"/>
        <end position="52"/>
    </location>
</feature>
<sequence>MEKGNTLTTRSIDSQEPGQTTSVHTEESDETKRVLPIPGEQNKQPKSNGVKTKKELFTDTLILVSVVPVLKSGNRIAPTGNHRTKTDKLLTAVTSLRHAPGHKSEWCRFQLMSVD</sequence>
<gene>
    <name evidence="2" type="ORF">DPMN_047855</name>
</gene>
<evidence type="ECO:0000313" key="3">
    <source>
        <dbReference type="Proteomes" id="UP000828390"/>
    </source>
</evidence>
<reference evidence="2" key="2">
    <citation type="submission" date="2020-11" db="EMBL/GenBank/DDBJ databases">
        <authorList>
            <person name="McCartney M.A."/>
            <person name="Auch B."/>
            <person name="Kono T."/>
            <person name="Mallez S."/>
            <person name="Becker A."/>
            <person name="Gohl D.M."/>
            <person name="Silverstein K.A.T."/>
            <person name="Koren S."/>
            <person name="Bechman K.B."/>
            <person name="Herman A."/>
            <person name="Abrahante J.E."/>
            <person name="Garbe J."/>
        </authorList>
    </citation>
    <scope>NUCLEOTIDE SEQUENCE</scope>
    <source>
        <strain evidence="2">Duluth1</strain>
        <tissue evidence="2">Whole animal</tissue>
    </source>
</reference>
<feature type="compositionally biased region" description="Polar residues" evidence="1">
    <location>
        <begin position="41"/>
        <end position="50"/>
    </location>
</feature>
<name>A0A9D4D8H1_DREPO</name>
<dbReference type="AlphaFoldDB" id="A0A9D4D8H1"/>
<organism evidence="2 3">
    <name type="scientific">Dreissena polymorpha</name>
    <name type="common">Zebra mussel</name>
    <name type="synonym">Mytilus polymorpha</name>
    <dbReference type="NCBI Taxonomy" id="45954"/>
    <lineage>
        <taxon>Eukaryota</taxon>
        <taxon>Metazoa</taxon>
        <taxon>Spiralia</taxon>
        <taxon>Lophotrochozoa</taxon>
        <taxon>Mollusca</taxon>
        <taxon>Bivalvia</taxon>
        <taxon>Autobranchia</taxon>
        <taxon>Heteroconchia</taxon>
        <taxon>Euheterodonta</taxon>
        <taxon>Imparidentia</taxon>
        <taxon>Neoheterodontei</taxon>
        <taxon>Myida</taxon>
        <taxon>Dreissenoidea</taxon>
        <taxon>Dreissenidae</taxon>
        <taxon>Dreissena</taxon>
    </lineage>
</organism>
<accession>A0A9D4D8H1</accession>
<dbReference type="Proteomes" id="UP000828390">
    <property type="component" value="Unassembled WGS sequence"/>
</dbReference>
<feature type="compositionally biased region" description="Polar residues" evidence="1">
    <location>
        <begin position="1"/>
        <end position="23"/>
    </location>
</feature>
<dbReference type="EMBL" id="JAIWYP010000011">
    <property type="protein sequence ID" value="KAH3741136.1"/>
    <property type="molecule type" value="Genomic_DNA"/>
</dbReference>
<evidence type="ECO:0000256" key="1">
    <source>
        <dbReference type="SAM" id="MobiDB-lite"/>
    </source>
</evidence>
<reference evidence="2" key="1">
    <citation type="journal article" date="2019" name="bioRxiv">
        <title>The Genome of the Zebra Mussel, Dreissena polymorpha: A Resource for Invasive Species Research.</title>
        <authorList>
            <person name="McCartney M.A."/>
            <person name="Auch B."/>
            <person name="Kono T."/>
            <person name="Mallez S."/>
            <person name="Zhang Y."/>
            <person name="Obille A."/>
            <person name="Becker A."/>
            <person name="Abrahante J.E."/>
            <person name="Garbe J."/>
            <person name="Badalamenti J.P."/>
            <person name="Herman A."/>
            <person name="Mangelson H."/>
            <person name="Liachko I."/>
            <person name="Sullivan S."/>
            <person name="Sone E.D."/>
            <person name="Koren S."/>
            <person name="Silverstein K.A.T."/>
            <person name="Beckman K.B."/>
            <person name="Gohl D.M."/>
        </authorList>
    </citation>
    <scope>NUCLEOTIDE SEQUENCE</scope>
    <source>
        <strain evidence="2">Duluth1</strain>
        <tissue evidence="2">Whole animal</tissue>
    </source>
</reference>
<protein>
    <submittedName>
        <fullName evidence="2">Uncharacterized protein</fullName>
    </submittedName>
</protein>
<keyword evidence="3" id="KW-1185">Reference proteome</keyword>